<reference evidence="2 3" key="1">
    <citation type="journal article" date="2017" name="Water Res.">
        <title>Comammox in drinking water systems.</title>
        <authorList>
            <person name="Wang Y."/>
            <person name="Ma L."/>
            <person name="Mao Y."/>
            <person name="Jiang X."/>
            <person name="Xia Y."/>
            <person name="Yu K."/>
            <person name="Li B."/>
            <person name="Zhang T."/>
        </authorList>
    </citation>
    <scope>NUCLEOTIDE SEQUENCE [LARGE SCALE GENOMIC DNA]</scope>
    <source>
        <strain evidence="2">SG_bin8</strain>
    </source>
</reference>
<keyword evidence="1" id="KW-1133">Transmembrane helix</keyword>
<dbReference type="EMBL" id="LWDL01000019">
    <property type="protein sequence ID" value="OQW51361.1"/>
    <property type="molecule type" value="Genomic_DNA"/>
</dbReference>
<keyword evidence="1" id="KW-0472">Membrane</keyword>
<evidence type="ECO:0000313" key="3">
    <source>
        <dbReference type="Proteomes" id="UP000192872"/>
    </source>
</evidence>
<organism evidence="2 3">
    <name type="scientific">Candidatus Raskinella chloraquaticus</name>
    <dbReference type="NCBI Taxonomy" id="1951219"/>
    <lineage>
        <taxon>Bacteria</taxon>
        <taxon>Pseudomonadati</taxon>
        <taxon>Pseudomonadota</taxon>
        <taxon>Alphaproteobacteria</taxon>
        <taxon>Hyphomicrobiales</taxon>
        <taxon>Phreatobacteraceae</taxon>
        <taxon>Candidatus Raskinella</taxon>
    </lineage>
</organism>
<dbReference type="Proteomes" id="UP000192872">
    <property type="component" value="Unassembled WGS sequence"/>
</dbReference>
<protein>
    <recommendedName>
        <fullName evidence="4">DUF1467 domain-containing protein</fullName>
    </recommendedName>
</protein>
<proteinExistence type="predicted"/>
<dbReference type="STRING" id="1827387.A4S15_11030"/>
<gene>
    <name evidence="2" type="ORF">A4S15_11030</name>
</gene>
<evidence type="ECO:0000256" key="1">
    <source>
        <dbReference type="SAM" id="Phobius"/>
    </source>
</evidence>
<keyword evidence="1" id="KW-0812">Transmembrane</keyword>
<feature type="transmembrane region" description="Helical" evidence="1">
    <location>
        <begin position="54"/>
        <end position="77"/>
    </location>
</feature>
<name>A0A1W9HVU5_9HYPH</name>
<accession>A0A1W9HVU5</accession>
<evidence type="ECO:0008006" key="4">
    <source>
        <dbReference type="Google" id="ProtNLM"/>
    </source>
</evidence>
<dbReference type="Pfam" id="PF07330">
    <property type="entry name" value="DUF1467"/>
    <property type="match status" value="1"/>
</dbReference>
<sequence>MSWRIALGLYLVIWWTILFAVLPFGVRSQAEDGAVVPGSEAAAPIRPLLLRKAMITSVLAAIILFVVWLAIHFRIFAS</sequence>
<dbReference type="InterPro" id="IPR009935">
    <property type="entry name" value="DUF1467"/>
</dbReference>
<dbReference type="AlphaFoldDB" id="A0A1W9HVU5"/>
<dbReference type="RefSeq" id="WP_376802489.1">
    <property type="nucleotide sequence ID" value="NZ_DBNB01000015.1"/>
</dbReference>
<comment type="caution">
    <text evidence="2">The sequence shown here is derived from an EMBL/GenBank/DDBJ whole genome shotgun (WGS) entry which is preliminary data.</text>
</comment>
<evidence type="ECO:0000313" key="2">
    <source>
        <dbReference type="EMBL" id="OQW51361.1"/>
    </source>
</evidence>